<comment type="similarity">
    <text evidence="1">Belongs to the transferase hexapeptide repeat family.</text>
</comment>
<dbReference type="InterPro" id="IPR001451">
    <property type="entry name" value="Hexapep"/>
</dbReference>
<keyword evidence="2 4" id="KW-0808">Transferase</keyword>
<keyword evidence="3" id="KW-0677">Repeat</keyword>
<evidence type="ECO:0000256" key="2">
    <source>
        <dbReference type="ARBA" id="ARBA00022679"/>
    </source>
</evidence>
<dbReference type="AlphaFoldDB" id="A0A0R2IZA8"/>
<evidence type="ECO:0000313" key="4">
    <source>
        <dbReference type="EMBL" id="KRN67188.1"/>
    </source>
</evidence>
<dbReference type="InterPro" id="IPR011004">
    <property type="entry name" value="Trimer_LpxA-like_sf"/>
</dbReference>
<reference evidence="4 5" key="1">
    <citation type="journal article" date="2015" name="Genome Announc.">
        <title>Expanding the biotechnology potential of lactobacilli through comparative genomics of 213 strains and associated genera.</title>
        <authorList>
            <person name="Sun Z."/>
            <person name="Harris H.M."/>
            <person name="McCann A."/>
            <person name="Guo C."/>
            <person name="Argimon S."/>
            <person name="Zhang W."/>
            <person name="Yang X."/>
            <person name="Jeffery I.B."/>
            <person name="Cooney J.C."/>
            <person name="Kagawa T.F."/>
            <person name="Liu W."/>
            <person name="Song Y."/>
            <person name="Salvetti E."/>
            <person name="Wrobel A."/>
            <person name="Rasinkangas P."/>
            <person name="Parkhill J."/>
            <person name="Rea M.C."/>
            <person name="O'Sullivan O."/>
            <person name="Ritari J."/>
            <person name="Douillard F.P."/>
            <person name="Paul Ross R."/>
            <person name="Yang R."/>
            <person name="Briner A.E."/>
            <person name="Felis G.E."/>
            <person name="de Vos W.M."/>
            <person name="Barrangou R."/>
            <person name="Klaenhammer T.R."/>
            <person name="Caufield P.W."/>
            <person name="Cui Y."/>
            <person name="Zhang H."/>
            <person name="O'Toole P.W."/>
        </authorList>
    </citation>
    <scope>NUCLEOTIDE SEQUENCE [LARGE SCALE GENOMIC DNA]</scope>
    <source>
        <strain evidence="4 5">DSM 17757</strain>
    </source>
</reference>
<evidence type="ECO:0000256" key="3">
    <source>
        <dbReference type="ARBA" id="ARBA00022737"/>
    </source>
</evidence>
<gene>
    <name evidence="4" type="ORF">IV80_GL000721</name>
</gene>
<dbReference type="PROSITE" id="PS00101">
    <property type="entry name" value="HEXAPEP_TRANSFERASES"/>
    <property type="match status" value="1"/>
</dbReference>
<dbReference type="PANTHER" id="PTHR23416">
    <property type="entry name" value="SIALIC ACID SYNTHASE-RELATED"/>
    <property type="match status" value="1"/>
</dbReference>
<dbReference type="RefSeq" id="WP_057748819.1">
    <property type="nucleotide sequence ID" value="NZ_BJVH01000003.1"/>
</dbReference>
<keyword evidence="5" id="KW-1185">Reference proteome</keyword>
<dbReference type="GO" id="GO:0008374">
    <property type="term" value="F:O-acyltransferase activity"/>
    <property type="evidence" value="ECO:0007669"/>
    <property type="project" value="TreeGrafter"/>
</dbReference>
<comment type="caution">
    <text evidence="4">The sequence shown here is derived from an EMBL/GenBank/DDBJ whole genome shotgun (WGS) entry which is preliminary data.</text>
</comment>
<protein>
    <submittedName>
        <fullName evidence="4">Maltose O-acetyltransferase</fullName>
    </submittedName>
</protein>
<evidence type="ECO:0000313" key="5">
    <source>
        <dbReference type="Proteomes" id="UP000051568"/>
    </source>
</evidence>
<dbReference type="PANTHER" id="PTHR23416:SF23">
    <property type="entry name" value="ACETYLTRANSFERASE C18B11.09C-RELATED"/>
    <property type="match status" value="1"/>
</dbReference>
<dbReference type="Proteomes" id="UP000051568">
    <property type="component" value="Unassembled WGS sequence"/>
</dbReference>
<dbReference type="EMBL" id="JQBR01000002">
    <property type="protein sequence ID" value="KRN67188.1"/>
    <property type="molecule type" value="Genomic_DNA"/>
</dbReference>
<dbReference type="InterPro" id="IPR018357">
    <property type="entry name" value="Hexapep_transf_CS"/>
</dbReference>
<dbReference type="Pfam" id="PF14602">
    <property type="entry name" value="Hexapep_2"/>
    <property type="match status" value="1"/>
</dbReference>
<proteinExistence type="inferred from homology"/>
<accession>A0A0R2IZA8</accession>
<dbReference type="SUPFAM" id="SSF51161">
    <property type="entry name" value="Trimeric LpxA-like enzymes"/>
    <property type="match status" value="1"/>
</dbReference>
<organism evidence="4 5">
    <name type="scientific">Pediococcus cellicola</name>
    <dbReference type="NCBI Taxonomy" id="319652"/>
    <lineage>
        <taxon>Bacteria</taxon>
        <taxon>Bacillati</taxon>
        <taxon>Bacillota</taxon>
        <taxon>Bacilli</taxon>
        <taxon>Lactobacillales</taxon>
        <taxon>Lactobacillaceae</taxon>
        <taxon>Pediococcus</taxon>
    </lineage>
</organism>
<sequence length="175" mass="18914">MLPDKLQNQIIDQNQRLIQHLNSGQHTQAEVRQLVGEITGQTIDDSVEIRLPFYSDYGRNLKIGREVFINSKAMMVDLGGITIADHALIGPGAYLISVNHYLDVDKRRGVTLKPVHIGKNAWIGARAVVLPGVSVGENAVVAAGAVVSKNVAANTVVAGVPAKVIKILENHKEEI</sequence>
<dbReference type="PATRIC" id="fig|319652.3.peg.728"/>
<dbReference type="STRING" id="319652.IV80_GL000721"/>
<dbReference type="OrthoDB" id="9812571at2"/>
<evidence type="ECO:0000256" key="1">
    <source>
        <dbReference type="ARBA" id="ARBA00007274"/>
    </source>
</evidence>
<dbReference type="InterPro" id="IPR051159">
    <property type="entry name" value="Hexapeptide_acetyltransf"/>
</dbReference>
<name>A0A0R2IZA8_9LACO</name>
<dbReference type="Gene3D" id="2.160.10.10">
    <property type="entry name" value="Hexapeptide repeat proteins"/>
    <property type="match status" value="1"/>
</dbReference>